<dbReference type="SUPFAM" id="SSF46565">
    <property type="entry name" value="Chaperone J-domain"/>
    <property type="match status" value="1"/>
</dbReference>
<dbReference type="AlphaFoldDB" id="A0A0D2TRJ8"/>
<dbReference type="PANTHER" id="PTHR47422:SF1">
    <property type="entry name" value="DNAJ HEAT SHOCK N-TERMINAL DOMAIN-CONTAINING PROTEIN"/>
    <property type="match status" value="1"/>
</dbReference>
<dbReference type="InterPro" id="IPR022226">
    <property type="entry name" value="DUF3752"/>
</dbReference>
<dbReference type="PANTHER" id="PTHR47422">
    <property type="entry name" value="DNAJ HEAT SHOCK N-TERMINAL DOMAIN-CONTAINING PROTEIN"/>
    <property type="match status" value="1"/>
</dbReference>
<accession>A0A0D2TRJ8</accession>
<evidence type="ECO:0000256" key="1">
    <source>
        <dbReference type="SAM" id="MobiDB-lite"/>
    </source>
</evidence>
<evidence type="ECO:0000259" key="2">
    <source>
        <dbReference type="Pfam" id="PF12572"/>
    </source>
</evidence>
<keyword evidence="4" id="KW-1185">Reference proteome</keyword>
<dbReference type="OMA" id="ANTHYLE"/>
<dbReference type="Pfam" id="PF12572">
    <property type="entry name" value="DUF3752"/>
    <property type="match status" value="1"/>
</dbReference>
<name>A0A0D2TRJ8_GOSRA</name>
<protein>
    <recommendedName>
        <fullName evidence="2">DUF3752 domain-containing protein</fullName>
    </recommendedName>
</protein>
<dbReference type="eggNOG" id="KOG0714">
    <property type="taxonomic scope" value="Eukaryota"/>
</dbReference>
<dbReference type="EMBL" id="CM001751">
    <property type="protein sequence ID" value="KJB78173.1"/>
    <property type="molecule type" value="Genomic_DNA"/>
</dbReference>
<dbReference type="eggNOG" id="KOG4188">
    <property type="taxonomic scope" value="Eukaryota"/>
</dbReference>
<dbReference type="Proteomes" id="UP000032304">
    <property type="component" value="Chromosome 12"/>
</dbReference>
<dbReference type="InterPro" id="IPR036869">
    <property type="entry name" value="J_dom_sf"/>
</dbReference>
<sequence>MSVEVEIEEGDELFIGSPPPALIAEAEPANEAEVTRIMGAESGCPYDVIGANRNISADNINKKYWKLSLSAHQAFVILNKALKVLQGLDKKIKLKELQEEFKAELQAMREAAQWRRLQGISMEGDDELLVHEVEVKVPPKRVEWMTTLPPESKPGVTKQSARSNKNAKEGRGDTSVWTDTPLELARKANTHYLEAYNEAAALASNEEENTKRMQIWGGCKATKEEIVARERRVGGEISMEAMRSGEDLTVGRQTVNLDTANMAKDLVSRFSIGTFQRNFL</sequence>
<dbReference type="STRING" id="29730.A0A0D2TRJ8"/>
<dbReference type="InterPro" id="IPR001623">
    <property type="entry name" value="DnaJ_domain"/>
</dbReference>
<feature type="domain" description="DUF3752" evidence="2">
    <location>
        <begin position="151"/>
        <end position="212"/>
    </location>
</feature>
<reference evidence="3 4" key="1">
    <citation type="journal article" date="2012" name="Nature">
        <title>Repeated polyploidization of Gossypium genomes and the evolution of spinnable cotton fibres.</title>
        <authorList>
            <person name="Paterson A.H."/>
            <person name="Wendel J.F."/>
            <person name="Gundlach H."/>
            <person name="Guo H."/>
            <person name="Jenkins J."/>
            <person name="Jin D."/>
            <person name="Llewellyn D."/>
            <person name="Showmaker K.C."/>
            <person name="Shu S."/>
            <person name="Udall J."/>
            <person name="Yoo M.J."/>
            <person name="Byers R."/>
            <person name="Chen W."/>
            <person name="Doron-Faigenboim A."/>
            <person name="Duke M.V."/>
            <person name="Gong L."/>
            <person name="Grimwood J."/>
            <person name="Grover C."/>
            <person name="Grupp K."/>
            <person name="Hu G."/>
            <person name="Lee T.H."/>
            <person name="Li J."/>
            <person name="Lin L."/>
            <person name="Liu T."/>
            <person name="Marler B.S."/>
            <person name="Page J.T."/>
            <person name="Roberts A.W."/>
            <person name="Romanel E."/>
            <person name="Sanders W.S."/>
            <person name="Szadkowski E."/>
            <person name="Tan X."/>
            <person name="Tang H."/>
            <person name="Xu C."/>
            <person name="Wang J."/>
            <person name="Wang Z."/>
            <person name="Zhang D."/>
            <person name="Zhang L."/>
            <person name="Ashrafi H."/>
            <person name="Bedon F."/>
            <person name="Bowers J.E."/>
            <person name="Brubaker C.L."/>
            <person name="Chee P.W."/>
            <person name="Das S."/>
            <person name="Gingle A.R."/>
            <person name="Haigler C.H."/>
            <person name="Harker D."/>
            <person name="Hoffmann L.V."/>
            <person name="Hovav R."/>
            <person name="Jones D.C."/>
            <person name="Lemke C."/>
            <person name="Mansoor S."/>
            <person name="ur Rahman M."/>
            <person name="Rainville L.N."/>
            <person name="Rambani A."/>
            <person name="Reddy U.K."/>
            <person name="Rong J.K."/>
            <person name="Saranga Y."/>
            <person name="Scheffler B.E."/>
            <person name="Scheffler J.A."/>
            <person name="Stelly D.M."/>
            <person name="Triplett B.A."/>
            <person name="Van Deynze A."/>
            <person name="Vaslin M.F."/>
            <person name="Waghmare V.N."/>
            <person name="Walford S.A."/>
            <person name="Wright R.J."/>
            <person name="Zaki E.A."/>
            <person name="Zhang T."/>
            <person name="Dennis E.S."/>
            <person name="Mayer K.F."/>
            <person name="Peterson D.G."/>
            <person name="Rokhsar D.S."/>
            <person name="Wang X."/>
            <person name="Schmutz J."/>
        </authorList>
    </citation>
    <scope>NUCLEOTIDE SEQUENCE [LARGE SCALE GENOMIC DNA]</scope>
</reference>
<evidence type="ECO:0000313" key="3">
    <source>
        <dbReference type="EMBL" id="KJB78173.1"/>
    </source>
</evidence>
<gene>
    <name evidence="3" type="ORF">B456_012G182200</name>
</gene>
<dbReference type="Gramene" id="KJB78173">
    <property type="protein sequence ID" value="KJB78173"/>
    <property type="gene ID" value="B456_012G182200"/>
</dbReference>
<dbReference type="CDD" id="cd06257">
    <property type="entry name" value="DnaJ"/>
    <property type="match status" value="1"/>
</dbReference>
<proteinExistence type="predicted"/>
<evidence type="ECO:0000313" key="4">
    <source>
        <dbReference type="Proteomes" id="UP000032304"/>
    </source>
</evidence>
<feature type="region of interest" description="Disordered" evidence="1">
    <location>
        <begin position="147"/>
        <end position="176"/>
    </location>
</feature>
<organism evidence="3 4">
    <name type="scientific">Gossypium raimondii</name>
    <name type="common">Peruvian cotton</name>
    <name type="synonym">Gossypium klotzschianum subsp. raimondii</name>
    <dbReference type="NCBI Taxonomy" id="29730"/>
    <lineage>
        <taxon>Eukaryota</taxon>
        <taxon>Viridiplantae</taxon>
        <taxon>Streptophyta</taxon>
        <taxon>Embryophyta</taxon>
        <taxon>Tracheophyta</taxon>
        <taxon>Spermatophyta</taxon>
        <taxon>Magnoliopsida</taxon>
        <taxon>eudicotyledons</taxon>
        <taxon>Gunneridae</taxon>
        <taxon>Pentapetalae</taxon>
        <taxon>rosids</taxon>
        <taxon>malvids</taxon>
        <taxon>Malvales</taxon>
        <taxon>Malvaceae</taxon>
        <taxon>Malvoideae</taxon>
        <taxon>Gossypium</taxon>
    </lineage>
</organism>